<gene>
    <name evidence="2" type="ORF">Pmani_038657</name>
</gene>
<protein>
    <submittedName>
        <fullName evidence="2">Uncharacterized protein</fullName>
    </submittedName>
</protein>
<sequence length="103" mass="11380">MMLMVMAETFVFSRGVVVAFIPPLTPGPLHAPHALPPRPPRPPNLHHRHRRRQWSVNLIRALFIEVAGVIGGGDRQGGAQVHLQRGGGEEGKRKRSGGQMDRQ</sequence>
<feature type="region of interest" description="Disordered" evidence="1">
    <location>
        <begin position="73"/>
        <end position="103"/>
    </location>
</feature>
<dbReference type="EMBL" id="JAWZYT010006361">
    <property type="protein sequence ID" value="KAK4288306.1"/>
    <property type="molecule type" value="Genomic_DNA"/>
</dbReference>
<evidence type="ECO:0000256" key="1">
    <source>
        <dbReference type="SAM" id="MobiDB-lite"/>
    </source>
</evidence>
<dbReference type="Proteomes" id="UP001292094">
    <property type="component" value="Unassembled WGS sequence"/>
</dbReference>
<accession>A0AAE1TKA7</accession>
<evidence type="ECO:0000313" key="2">
    <source>
        <dbReference type="EMBL" id="KAK4288306.1"/>
    </source>
</evidence>
<evidence type="ECO:0000313" key="3">
    <source>
        <dbReference type="Proteomes" id="UP001292094"/>
    </source>
</evidence>
<organism evidence="2 3">
    <name type="scientific">Petrolisthes manimaculis</name>
    <dbReference type="NCBI Taxonomy" id="1843537"/>
    <lineage>
        <taxon>Eukaryota</taxon>
        <taxon>Metazoa</taxon>
        <taxon>Ecdysozoa</taxon>
        <taxon>Arthropoda</taxon>
        <taxon>Crustacea</taxon>
        <taxon>Multicrustacea</taxon>
        <taxon>Malacostraca</taxon>
        <taxon>Eumalacostraca</taxon>
        <taxon>Eucarida</taxon>
        <taxon>Decapoda</taxon>
        <taxon>Pleocyemata</taxon>
        <taxon>Anomura</taxon>
        <taxon>Galatheoidea</taxon>
        <taxon>Porcellanidae</taxon>
        <taxon>Petrolisthes</taxon>
    </lineage>
</organism>
<proteinExistence type="predicted"/>
<name>A0AAE1TKA7_9EUCA</name>
<feature type="region of interest" description="Disordered" evidence="1">
    <location>
        <begin position="28"/>
        <end position="49"/>
    </location>
</feature>
<comment type="caution">
    <text evidence="2">The sequence shown here is derived from an EMBL/GenBank/DDBJ whole genome shotgun (WGS) entry which is preliminary data.</text>
</comment>
<reference evidence="2" key="1">
    <citation type="submission" date="2023-11" db="EMBL/GenBank/DDBJ databases">
        <title>Genome assemblies of two species of porcelain crab, Petrolisthes cinctipes and Petrolisthes manimaculis (Anomura: Porcellanidae).</title>
        <authorList>
            <person name="Angst P."/>
        </authorList>
    </citation>
    <scope>NUCLEOTIDE SEQUENCE</scope>
    <source>
        <strain evidence="2">PB745_02</strain>
        <tissue evidence="2">Gill</tissue>
    </source>
</reference>
<keyword evidence="3" id="KW-1185">Reference proteome</keyword>
<dbReference type="AlphaFoldDB" id="A0AAE1TKA7"/>
<feature type="compositionally biased region" description="Pro residues" evidence="1">
    <location>
        <begin position="34"/>
        <end position="43"/>
    </location>
</feature>